<gene>
    <name evidence="8" type="ORF">FWK35_00033081</name>
</gene>
<keyword evidence="4 5" id="KW-0238">DNA-binding</keyword>
<dbReference type="PROSITE" id="PS50950">
    <property type="entry name" value="ZF_THAP"/>
    <property type="match status" value="1"/>
</dbReference>
<keyword evidence="9" id="KW-1185">Reference proteome</keyword>
<feature type="domain" description="THAP-type" evidence="7">
    <location>
        <begin position="1"/>
        <end position="81"/>
    </location>
</feature>
<evidence type="ECO:0000313" key="9">
    <source>
        <dbReference type="Proteomes" id="UP000478052"/>
    </source>
</evidence>
<dbReference type="Proteomes" id="UP000478052">
    <property type="component" value="Unassembled WGS sequence"/>
</dbReference>
<evidence type="ECO:0000256" key="4">
    <source>
        <dbReference type="ARBA" id="ARBA00023125"/>
    </source>
</evidence>
<comment type="caution">
    <text evidence="8">The sequence shown here is derived from an EMBL/GenBank/DDBJ whole genome shotgun (WGS) entry which is preliminary data.</text>
</comment>
<dbReference type="InterPro" id="IPR006612">
    <property type="entry name" value="THAP_Znf"/>
</dbReference>
<keyword evidence="6" id="KW-0175">Coiled coil</keyword>
<dbReference type="InterPro" id="IPR048367">
    <property type="entry name" value="TNP-like_RNaseH_C"/>
</dbReference>
<dbReference type="InterPro" id="IPR048365">
    <property type="entry name" value="TNP-like_RNaseH_N"/>
</dbReference>
<dbReference type="GO" id="GO:0008270">
    <property type="term" value="F:zinc ion binding"/>
    <property type="evidence" value="ECO:0007669"/>
    <property type="project" value="UniProtKB-KW"/>
</dbReference>
<evidence type="ECO:0000256" key="2">
    <source>
        <dbReference type="ARBA" id="ARBA00022771"/>
    </source>
</evidence>
<keyword evidence="1" id="KW-0479">Metal-binding</keyword>
<evidence type="ECO:0000256" key="5">
    <source>
        <dbReference type="PROSITE-ProRule" id="PRU00309"/>
    </source>
</evidence>
<protein>
    <recommendedName>
        <fullName evidence="7">THAP-type domain-containing protein</fullName>
    </recommendedName>
</protein>
<keyword evidence="3" id="KW-0862">Zinc</keyword>
<dbReference type="Pfam" id="PF21789">
    <property type="entry name" value="TNP-like_RNaseH_C"/>
    <property type="match status" value="1"/>
</dbReference>
<organism evidence="8 9">
    <name type="scientific">Aphis craccivora</name>
    <name type="common">Cowpea aphid</name>
    <dbReference type="NCBI Taxonomy" id="307492"/>
    <lineage>
        <taxon>Eukaryota</taxon>
        <taxon>Metazoa</taxon>
        <taxon>Ecdysozoa</taxon>
        <taxon>Arthropoda</taxon>
        <taxon>Hexapoda</taxon>
        <taxon>Insecta</taxon>
        <taxon>Pterygota</taxon>
        <taxon>Neoptera</taxon>
        <taxon>Paraneoptera</taxon>
        <taxon>Hemiptera</taxon>
        <taxon>Sternorrhyncha</taxon>
        <taxon>Aphidomorpha</taxon>
        <taxon>Aphidoidea</taxon>
        <taxon>Aphididae</taxon>
        <taxon>Aphidini</taxon>
        <taxon>Aphis</taxon>
        <taxon>Aphis</taxon>
    </lineage>
</organism>
<dbReference type="GO" id="GO:0003677">
    <property type="term" value="F:DNA binding"/>
    <property type="evidence" value="ECO:0007669"/>
    <property type="project" value="UniProtKB-UniRule"/>
</dbReference>
<dbReference type="EMBL" id="VUJU01007515">
    <property type="protein sequence ID" value="KAF0744255.1"/>
    <property type="molecule type" value="Genomic_DNA"/>
</dbReference>
<accession>A0A6G0XUU9</accession>
<reference evidence="8 9" key="1">
    <citation type="submission" date="2019-08" db="EMBL/GenBank/DDBJ databases">
        <title>Whole genome of Aphis craccivora.</title>
        <authorList>
            <person name="Voronova N.V."/>
            <person name="Shulinski R.S."/>
            <person name="Bandarenka Y.V."/>
            <person name="Zhorov D.G."/>
            <person name="Warner D."/>
        </authorList>
    </citation>
    <scope>NUCLEOTIDE SEQUENCE [LARGE SCALE GENOMIC DNA]</scope>
    <source>
        <strain evidence="8">180601</strain>
        <tissue evidence="8">Whole Body</tissue>
    </source>
</reference>
<evidence type="ECO:0000256" key="1">
    <source>
        <dbReference type="ARBA" id="ARBA00022723"/>
    </source>
</evidence>
<evidence type="ECO:0000256" key="6">
    <source>
        <dbReference type="SAM" id="Coils"/>
    </source>
</evidence>
<feature type="coiled-coil region" evidence="6">
    <location>
        <begin position="181"/>
        <end position="208"/>
    </location>
</feature>
<dbReference type="SUPFAM" id="SSF57716">
    <property type="entry name" value="Glucocorticoid receptor-like (DNA-binding domain)"/>
    <property type="match status" value="1"/>
</dbReference>
<dbReference type="Pfam" id="PF21788">
    <property type="entry name" value="TNP-like_GBD"/>
    <property type="match status" value="1"/>
</dbReference>
<name>A0A6G0XUU9_APHCR</name>
<dbReference type="Pfam" id="PF05485">
    <property type="entry name" value="THAP"/>
    <property type="match status" value="1"/>
</dbReference>
<dbReference type="InterPro" id="IPR048366">
    <property type="entry name" value="TNP-like_GBD"/>
</dbReference>
<keyword evidence="2 5" id="KW-0863">Zinc-finger</keyword>
<proteinExistence type="predicted"/>
<evidence type="ECO:0000259" key="7">
    <source>
        <dbReference type="PROSITE" id="PS50950"/>
    </source>
</evidence>
<evidence type="ECO:0000256" key="3">
    <source>
        <dbReference type="ARBA" id="ARBA00022833"/>
    </source>
</evidence>
<evidence type="ECO:0000313" key="8">
    <source>
        <dbReference type="EMBL" id="KAF0744255.1"/>
    </source>
</evidence>
<dbReference type="SMART" id="SM00980">
    <property type="entry name" value="THAP"/>
    <property type="match status" value="1"/>
</dbReference>
<sequence>MVSNKCSVIGCKDSAKRKHIFPKNEDNLKIWVERTGNPVFENLSIEAIRRKYQICNNHFDKCCESPGTNQKLKQYSLPTLNLPPSIGESSLNWSSISPPNHDNVDIMLQYIEQEVGMCVSHSTPLHTPSSSKHKCTSGTICVSNQLDSDLDGILPLENESNQNMLLKPLKLNRKGILTPNCKKLYKEAMKLKRKAERLQKQNKSAKCQLNLVNRFANSTFTSQIIDKVNTSTFNFIMSQMKTQKKKPQGRRYNLDDKIMALSMFKNSPKGYKFLSTVFALPSKKTLYNLLQKVPFNTGINNHIINNLKHQAQKLNTLDRYCTLLFDEMALDATLTYDKKSDSIFGFEEKNLKFANHVLVFMLRGLRKKFKQPIAYYFCSGTTKTEDLVCYIKEIISAVQTTGLKIKATVCDQGCTNQAAINILLKERIHRCKTQNIEDRYMGFLINDEEIVPLYDPPHLLKCMRNNLLTKNLNLNYNGKNQTASWSHIETLYRLDKQNEIYVLRTLPKLTESHIIPSKIKKMRVSVAAQVFSHRVASTMNLMANYDSGSSLSNSMGTSSLCLFMDKVFDSTNGSTINALDGKPLRCAVKNGSSHIQFWNEAIKVFKTMVFVSKVDGSADSLECFFGSIRSHGSRNNMPNCYHFSTSFKTLLLNNFSSLKSLGNCEVDDSIGALDNLKQFLSGQNEIISNDVSLNLGLNSFNVEFVKPNKSTIGEMTIGYVAGYIIRTLIKSTNNCNACKNDCVDIHNFNELISVRNYSDNRLKSPSKNFNNIIEQILNIFTEVINSICNKPQIFMKLNLLIEANVDFSFSYKSHNLKQMLIQKLIAFFLFTWCKNINRVLSEADSRTDNNKIKIMAKEYHIKYKTKKQGFNK</sequence>
<dbReference type="OrthoDB" id="6615578at2759"/>
<dbReference type="AlphaFoldDB" id="A0A6G0XUU9"/>
<dbReference type="Pfam" id="PF21787">
    <property type="entry name" value="TNP-like_RNaseH_N"/>
    <property type="match status" value="1"/>
</dbReference>